<keyword evidence="4" id="KW-1185">Reference proteome</keyword>
<feature type="region of interest" description="Disordered" evidence="1">
    <location>
        <begin position="1015"/>
        <end position="1071"/>
    </location>
</feature>
<feature type="compositionally biased region" description="Low complexity" evidence="1">
    <location>
        <begin position="1210"/>
        <end position="1229"/>
    </location>
</feature>
<feature type="domain" description="T-SNARE coiled-coil homology" evidence="2">
    <location>
        <begin position="170"/>
        <end position="224"/>
    </location>
</feature>
<proteinExistence type="predicted"/>
<feature type="compositionally biased region" description="Low complexity" evidence="1">
    <location>
        <begin position="1386"/>
        <end position="1401"/>
    </location>
</feature>
<dbReference type="InterPro" id="IPR000727">
    <property type="entry name" value="T_SNARE_dom"/>
</dbReference>
<feature type="region of interest" description="Disordered" evidence="1">
    <location>
        <begin position="827"/>
        <end position="853"/>
    </location>
</feature>
<gene>
    <name evidence="3" type="ORF">XAT740_LOCUS18652</name>
</gene>
<feature type="compositionally biased region" description="Low complexity" evidence="1">
    <location>
        <begin position="1108"/>
        <end position="1130"/>
    </location>
</feature>
<dbReference type="Gene3D" id="1.20.5.110">
    <property type="match status" value="1"/>
</dbReference>
<dbReference type="InterPro" id="IPR006011">
    <property type="entry name" value="Syntaxin_N"/>
</dbReference>
<feature type="compositionally biased region" description="Polar residues" evidence="1">
    <location>
        <begin position="1243"/>
        <end position="1266"/>
    </location>
</feature>
<name>A0A814PHS0_ADIRI</name>
<dbReference type="InterPro" id="IPR010989">
    <property type="entry name" value="SNARE"/>
</dbReference>
<dbReference type="Gene3D" id="1.20.58.70">
    <property type="match status" value="1"/>
</dbReference>
<feature type="compositionally biased region" description="Polar residues" evidence="1">
    <location>
        <begin position="923"/>
        <end position="935"/>
    </location>
</feature>
<accession>A0A814PHS0</accession>
<evidence type="ECO:0000259" key="2">
    <source>
        <dbReference type="PROSITE" id="PS50192"/>
    </source>
</evidence>
<feature type="compositionally biased region" description="Low complexity" evidence="1">
    <location>
        <begin position="1309"/>
        <end position="1322"/>
    </location>
</feature>
<dbReference type="Proteomes" id="UP000663828">
    <property type="component" value="Unassembled WGS sequence"/>
</dbReference>
<evidence type="ECO:0000313" key="4">
    <source>
        <dbReference type="Proteomes" id="UP000663828"/>
    </source>
</evidence>
<feature type="compositionally biased region" description="Polar residues" evidence="1">
    <location>
        <begin position="966"/>
        <end position="975"/>
    </location>
</feature>
<feature type="compositionally biased region" description="Low complexity" evidence="1">
    <location>
        <begin position="1021"/>
        <end position="1033"/>
    </location>
</feature>
<dbReference type="EMBL" id="CAJNOR010001251">
    <property type="protein sequence ID" value="CAF1106824.1"/>
    <property type="molecule type" value="Genomic_DNA"/>
</dbReference>
<evidence type="ECO:0000256" key="1">
    <source>
        <dbReference type="SAM" id="MobiDB-lite"/>
    </source>
</evidence>
<feature type="region of interest" description="Disordered" evidence="1">
    <location>
        <begin position="777"/>
        <end position="812"/>
    </location>
</feature>
<dbReference type="PROSITE" id="PS50192">
    <property type="entry name" value="T_SNARE"/>
    <property type="match status" value="1"/>
</dbReference>
<feature type="compositionally biased region" description="Polar residues" evidence="1">
    <location>
        <begin position="1340"/>
        <end position="1349"/>
    </location>
</feature>
<feature type="compositionally biased region" description="Low complexity" evidence="1">
    <location>
        <begin position="827"/>
        <end position="837"/>
    </location>
</feature>
<feature type="region of interest" description="Disordered" evidence="1">
    <location>
        <begin position="1098"/>
        <end position="1470"/>
    </location>
</feature>
<feature type="region of interest" description="Disordered" evidence="1">
    <location>
        <begin position="894"/>
        <end position="986"/>
    </location>
</feature>
<dbReference type="SMART" id="SM00397">
    <property type="entry name" value="t_SNARE"/>
    <property type="match status" value="1"/>
</dbReference>
<feature type="compositionally biased region" description="Pro residues" evidence="1">
    <location>
        <begin position="1274"/>
        <end position="1288"/>
    </location>
</feature>
<sequence>MAAYQTTYTHFHELIDTWTRHAQSIETQVKNLSEKARVLGTASDTVEVRQRLDEDEQRLHALATKTKSILKELADEMTKRKKDLQRNDLEMVNKVKSAMNSALKHYGDVVTDISKRRQQVPNPNQDTLIDFENHALTEEDVRQRLQLQRQMQMNNDLLVRQNEEQFAIEEQVQTVQTDIIEINHIMRDIGAIVSEQSPIIANVEQTIIAANDHIIAGNDRLTSAAKYQIKKYITMATTSIIMLSNASMERLYLSQPPGWNDLQRLPFAPPSQQQDGQSGSQLIRTCYDKLLHHMYDINSSSPTLTMKQITEQLELAAEYCQLKTYQHDNGNVYLHSEQFYLEVTFDPSTRLPVKISIAFTNDQQSNEERFLCSRMLKALNEKQYKLFREHLNGYASLFTLTAPMMNNDKRIGHTAYTVFQQDLERLSKIDTYAKLLEGFQPMCEGLPMRIQFDDQFIGNSSLPKFVRIILVPSATQHYLPIKSNIHIDEKTNTVHFDASLKSSLSATGHFALEFDSSQPSLKFLLSYIQEINRLTNITTFPSTSETFNYLSTLLRKSKSMSPYQWYISHDQSAMSIKQIPFTSVKQFLHILNLIRQQMYLTKYLDYYFNHEYDQDHMDDDSEDISLELSFLSSTVLSITCAQSYHLATFLLHMSNRNALPLLVNRAQDKEIHLTEDRQSLVKMIPQLLKEDNANPYSAITDVDVKQTNKFPEQVTQPAAIPKLNRRLSCGPPAKPVWRRATTLRRNQPACLTLASIDSILEKVDDNLPAEDHQENNILSEDFPDDDAFIKSPNPQQQQTSQNHYPQHLLPRPSLSFHPSVLSRCGSVSSTQSVSTPPIFGLSPSTPYPGGSTNPNGNVFFPLGKQVSVPEYSPVSSPITMGTFDPSAFLPASGNISSNVMSSADQNNKGQQKKKRRRSEQSNDDFIQTLSNNPNDNRLPMQHATKLTSSGGDPNSAKRGKKPGDKNVQQQHQLARQKSAFKVTDAPSGTLLTQQSITSPDDTSNELKPLKVVIKRVGDGGNSSNDESQQQQSIKQRKKQLQQQSLSNPGGSMSSTIRKLPSNNATSGASPSVLIKSESLDMSQMNSDSNTMMALTDGIQQSPRERPRPSSSLSNPSSTSSLSSSASSQPRSVPPQPPIVLKIQRSKVYSGQDQSSASSATAPTPTAGASNTISPSVKEVLKHRARSMPSGANINKPHVASPPLLASKLTSPSAATISNPIAAATTAATTAPPPPPPQFRIPRKSSSQEVTAKSKTEPGTISNNSSPGLAKTPLLPTPGVRPPPPPPPSQIGSWQSPPTQQPSRFHQARPRSSWSQQQPSRGRTPITPPNVAAYTGGHNASLPNFSQQPRSILKKPPSNENSSTDMLYIPSADLPGLNEQRSGMNFSMPSSSSSTSRTTTPPGMYDDGDDDSSPQAQLVIDTSSHQPANVLLPYANVLGSSSSGMDNFDSTYENNNTNQQQPSDEPLSNLD</sequence>
<dbReference type="Pfam" id="PF14523">
    <property type="entry name" value="Syntaxin_2"/>
    <property type="match status" value="1"/>
</dbReference>
<protein>
    <recommendedName>
        <fullName evidence="2">t-SNARE coiled-coil homology domain-containing protein</fullName>
    </recommendedName>
</protein>
<feature type="compositionally biased region" description="Polar residues" evidence="1">
    <location>
        <begin position="1437"/>
        <end position="1462"/>
    </location>
</feature>
<reference evidence="3" key="1">
    <citation type="submission" date="2021-02" db="EMBL/GenBank/DDBJ databases">
        <authorList>
            <person name="Nowell W R."/>
        </authorList>
    </citation>
    <scope>NUCLEOTIDE SEQUENCE</scope>
</reference>
<feature type="compositionally biased region" description="Polar residues" evidence="1">
    <location>
        <begin position="1047"/>
        <end position="1069"/>
    </location>
</feature>
<feature type="compositionally biased region" description="Polar residues" evidence="1">
    <location>
        <begin position="894"/>
        <end position="904"/>
    </location>
</feature>
<comment type="caution">
    <text evidence="3">The sequence shown here is derived from an EMBL/GenBank/DDBJ whole genome shotgun (WGS) entry which is preliminary data.</text>
</comment>
<organism evidence="3 4">
    <name type="scientific">Adineta ricciae</name>
    <name type="common">Rotifer</name>
    <dbReference type="NCBI Taxonomy" id="249248"/>
    <lineage>
        <taxon>Eukaryota</taxon>
        <taxon>Metazoa</taxon>
        <taxon>Spiralia</taxon>
        <taxon>Gnathifera</taxon>
        <taxon>Rotifera</taxon>
        <taxon>Eurotatoria</taxon>
        <taxon>Bdelloidea</taxon>
        <taxon>Adinetida</taxon>
        <taxon>Adinetidae</taxon>
        <taxon>Adineta</taxon>
    </lineage>
</organism>
<feature type="compositionally biased region" description="Low complexity" evidence="1">
    <location>
        <begin position="1154"/>
        <end position="1169"/>
    </location>
</feature>
<dbReference type="GO" id="GO:0016192">
    <property type="term" value="P:vesicle-mediated transport"/>
    <property type="evidence" value="ECO:0007669"/>
    <property type="project" value="InterPro"/>
</dbReference>
<dbReference type="SUPFAM" id="SSF47661">
    <property type="entry name" value="t-snare proteins"/>
    <property type="match status" value="1"/>
</dbReference>
<feature type="compositionally biased region" description="Polar residues" evidence="1">
    <location>
        <begin position="1412"/>
        <end position="1426"/>
    </location>
</feature>
<feature type="compositionally biased region" description="Low complexity" evidence="1">
    <location>
        <begin position="791"/>
        <end position="807"/>
    </location>
</feature>
<evidence type="ECO:0000313" key="3">
    <source>
        <dbReference type="EMBL" id="CAF1106824.1"/>
    </source>
</evidence>
<dbReference type="GO" id="GO:0016020">
    <property type="term" value="C:membrane"/>
    <property type="evidence" value="ECO:0007669"/>
    <property type="project" value="InterPro"/>
</dbReference>